<dbReference type="Pfam" id="PF02790">
    <property type="entry name" value="COX2_TM"/>
    <property type="match status" value="1"/>
</dbReference>
<evidence type="ECO:0000313" key="20">
    <source>
        <dbReference type="Proteomes" id="UP000321805"/>
    </source>
</evidence>
<evidence type="ECO:0000256" key="15">
    <source>
        <dbReference type="RuleBase" id="RU004024"/>
    </source>
</evidence>
<feature type="transmembrane region" description="Helical" evidence="16">
    <location>
        <begin position="44"/>
        <end position="71"/>
    </location>
</feature>
<evidence type="ECO:0000313" key="19">
    <source>
        <dbReference type="EMBL" id="QEC48262.1"/>
    </source>
</evidence>
<name>A0A5B8U6H4_9ACTN</name>
<keyword evidence="19" id="KW-0560">Oxidoreductase</keyword>
<dbReference type="Gene3D" id="1.10.287.90">
    <property type="match status" value="1"/>
</dbReference>
<evidence type="ECO:0000256" key="10">
    <source>
        <dbReference type="ARBA" id="ARBA00023008"/>
    </source>
</evidence>
<gene>
    <name evidence="19" type="primary">coxB</name>
    <name evidence="19" type="ORF">FSW04_12255</name>
</gene>
<dbReference type="EC" id="7.1.1.9" evidence="15"/>
<dbReference type="SUPFAM" id="SSF81464">
    <property type="entry name" value="Cytochrome c oxidase subunit II-like, transmembrane region"/>
    <property type="match status" value="1"/>
</dbReference>
<evidence type="ECO:0000256" key="1">
    <source>
        <dbReference type="ARBA" id="ARBA00004141"/>
    </source>
</evidence>
<evidence type="ECO:0000256" key="13">
    <source>
        <dbReference type="ARBA" id="ARBA00047816"/>
    </source>
</evidence>
<feature type="domain" description="Cytochrome oxidase subunit II copper A binding" evidence="17">
    <location>
        <begin position="139"/>
        <end position="250"/>
    </location>
</feature>
<keyword evidence="4 14" id="KW-0679">Respiratory chain</keyword>
<feature type="domain" description="Cytochrome oxidase subunit II transmembrane region profile" evidence="18">
    <location>
        <begin position="25"/>
        <end position="120"/>
    </location>
</feature>
<dbReference type="GO" id="GO:0004129">
    <property type="term" value="F:cytochrome-c oxidase activity"/>
    <property type="evidence" value="ECO:0007669"/>
    <property type="project" value="UniProtKB-EC"/>
</dbReference>
<keyword evidence="8 14" id="KW-0249">Electron transport</keyword>
<dbReference type="KEGG" id="bsol:FSW04_12255"/>
<dbReference type="PANTHER" id="PTHR22888">
    <property type="entry name" value="CYTOCHROME C OXIDASE, SUBUNIT II"/>
    <property type="match status" value="1"/>
</dbReference>
<dbReference type="EMBL" id="CP042430">
    <property type="protein sequence ID" value="QEC48262.1"/>
    <property type="molecule type" value="Genomic_DNA"/>
</dbReference>
<dbReference type="InterPro" id="IPR011759">
    <property type="entry name" value="Cyt_c_oxidase_su2_TM_dom"/>
</dbReference>
<keyword evidence="5 14" id="KW-0812">Transmembrane</keyword>
<dbReference type="InterPro" id="IPR008972">
    <property type="entry name" value="Cupredoxin"/>
</dbReference>
<dbReference type="Pfam" id="PF00116">
    <property type="entry name" value="COX2"/>
    <property type="match status" value="1"/>
</dbReference>
<comment type="similarity">
    <text evidence="2 14">Belongs to the cytochrome c oxidase subunit 2 family.</text>
</comment>
<proteinExistence type="inferred from homology"/>
<reference evidence="19 20" key="1">
    <citation type="journal article" date="2018" name="J. Microbiol.">
        <title>Baekduia soli gen. nov., sp. nov., a novel bacterium isolated from the soil of Baekdu Mountain and proposal of a novel family name, Baekduiaceae fam. nov.</title>
        <authorList>
            <person name="An D.S."/>
            <person name="Siddiqi M.Z."/>
            <person name="Kim K.H."/>
            <person name="Yu H.S."/>
            <person name="Im W.T."/>
        </authorList>
    </citation>
    <scope>NUCLEOTIDE SEQUENCE [LARGE SCALE GENOMIC DNA]</scope>
    <source>
        <strain evidence="19 20">BR7-21</strain>
    </source>
</reference>
<sequence>MASVAPRLPAVALITVIAYAFDCDFAAAGALLPERGGSPNADRIASLYTVVLILAAVVFVGVTVALAFALVRYRSTRSPTAAQIRGNTRLEIAWTVAATGLIVFIAVFSLTKFGAIEHPDRAEANPAAASEAGIGDAGHGVLHIRVVGRQYIWMFQYPNGATSFQEMVAPVGVTVELDISSRDVAHSWWIPKLGGKFDAIPGYVSHTWFRLERAGLYRGQCAELCGRNHADMTAQVRAVAPAEYARWVARQKRLIAAADRARDDSR</sequence>
<evidence type="ECO:0000256" key="4">
    <source>
        <dbReference type="ARBA" id="ARBA00022660"/>
    </source>
</evidence>
<dbReference type="InterPro" id="IPR001505">
    <property type="entry name" value="Copper_CuA"/>
</dbReference>
<dbReference type="PRINTS" id="PR01166">
    <property type="entry name" value="CYCOXIDASEII"/>
</dbReference>
<dbReference type="GO" id="GO:0005886">
    <property type="term" value="C:plasma membrane"/>
    <property type="evidence" value="ECO:0007669"/>
    <property type="project" value="UniProtKB-SubCell"/>
</dbReference>
<evidence type="ECO:0000256" key="11">
    <source>
        <dbReference type="ARBA" id="ARBA00023136"/>
    </source>
</evidence>
<dbReference type="InterPro" id="IPR045187">
    <property type="entry name" value="CcO_II"/>
</dbReference>
<evidence type="ECO:0000256" key="14">
    <source>
        <dbReference type="RuleBase" id="RU000456"/>
    </source>
</evidence>
<comment type="cofactor">
    <cofactor evidence="15">
        <name>Cu cation</name>
        <dbReference type="ChEBI" id="CHEBI:23378"/>
    </cofactor>
    <text evidence="15">Binds a copper A center.</text>
</comment>
<organism evidence="19 20">
    <name type="scientific">Baekduia soli</name>
    <dbReference type="NCBI Taxonomy" id="496014"/>
    <lineage>
        <taxon>Bacteria</taxon>
        <taxon>Bacillati</taxon>
        <taxon>Actinomycetota</taxon>
        <taxon>Thermoleophilia</taxon>
        <taxon>Solirubrobacterales</taxon>
        <taxon>Baekduiaceae</taxon>
        <taxon>Baekduia</taxon>
    </lineage>
</organism>
<dbReference type="PROSITE" id="PS00078">
    <property type="entry name" value="COX2"/>
    <property type="match status" value="1"/>
</dbReference>
<keyword evidence="9 16" id="KW-1133">Transmembrane helix</keyword>
<dbReference type="NCBIfam" id="TIGR02866">
    <property type="entry name" value="CoxB"/>
    <property type="match status" value="1"/>
</dbReference>
<dbReference type="PROSITE" id="PS50999">
    <property type="entry name" value="COX2_TM"/>
    <property type="match status" value="1"/>
</dbReference>
<evidence type="ECO:0000256" key="7">
    <source>
        <dbReference type="ARBA" id="ARBA00022967"/>
    </source>
</evidence>
<dbReference type="GO" id="GO:0016491">
    <property type="term" value="F:oxidoreductase activity"/>
    <property type="evidence" value="ECO:0007669"/>
    <property type="project" value="UniProtKB-KW"/>
</dbReference>
<dbReference type="RefSeq" id="WP_146919603.1">
    <property type="nucleotide sequence ID" value="NZ_CP042430.1"/>
</dbReference>
<dbReference type="Proteomes" id="UP000321805">
    <property type="component" value="Chromosome"/>
</dbReference>
<dbReference type="OrthoDB" id="9781261at2"/>
<comment type="catalytic activity">
    <reaction evidence="13 15">
        <text>4 Fe(II)-[cytochrome c] + O2 + 8 H(+)(in) = 4 Fe(III)-[cytochrome c] + 2 H2O + 4 H(+)(out)</text>
        <dbReference type="Rhea" id="RHEA:11436"/>
        <dbReference type="Rhea" id="RHEA-COMP:10350"/>
        <dbReference type="Rhea" id="RHEA-COMP:14399"/>
        <dbReference type="ChEBI" id="CHEBI:15377"/>
        <dbReference type="ChEBI" id="CHEBI:15378"/>
        <dbReference type="ChEBI" id="CHEBI:15379"/>
        <dbReference type="ChEBI" id="CHEBI:29033"/>
        <dbReference type="ChEBI" id="CHEBI:29034"/>
        <dbReference type="EC" id="7.1.1.9"/>
    </reaction>
</comment>
<evidence type="ECO:0000259" key="17">
    <source>
        <dbReference type="PROSITE" id="PS50857"/>
    </source>
</evidence>
<keyword evidence="7" id="KW-1278">Translocase</keyword>
<evidence type="ECO:0000256" key="3">
    <source>
        <dbReference type="ARBA" id="ARBA00022448"/>
    </source>
</evidence>
<evidence type="ECO:0000256" key="5">
    <source>
        <dbReference type="ARBA" id="ARBA00022692"/>
    </source>
</evidence>
<dbReference type="GO" id="GO:0005507">
    <property type="term" value="F:copper ion binding"/>
    <property type="evidence" value="ECO:0007669"/>
    <property type="project" value="InterPro"/>
</dbReference>
<dbReference type="PROSITE" id="PS50857">
    <property type="entry name" value="COX2_CUA"/>
    <property type="match status" value="1"/>
</dbReference>
<dbReference type="AlphaFoldDB" id="A0A5B8U6H4"/>
<comment type="function">
    <text evidence="12 15">Subunits I and II form the functional core of the enzyme complex. Electrons originating in cytochrome c are transferred via heme a and Cu(A) to the binuclear center formed by heme a3 and Cu(B).</text>
</comment>
<evidence type="ECO:0000256" key="2">
    <source>
        <dbReference type="ARBA" id="ARBA00007866"/>
    </source>
</evidence>
<evidence type="ECO:0000256" key="6">
    <source>
        <dbReference type="ARBA" id="ARBA00022723"/>
    </source>
</evidence>
<dbReference type="GO" id="GO:0042773">
    <property type="term" value="P:ATP synthesis coupled electron transport"/>
    <property type="evidence" value="ECO:0007669"/>
    <property type="project" value="TreeGrafter"/>
</dbReference>
<evidence type="ECO:0000256" key="8">
    <source>
        <dbReference type="ARBA" id="ARBA00022982"/>
    </source>
</evidence>
<dbReference type="InterPro" id="IPR014222">
    <property type="entry name" value="Cyt_c_oxidase_su2"/>
</dbReference>
<protein>
    <recommendedName>
        <fullName evidence="15">Cytochrome c oxidase subunit 2</fullName>
        <ecNumber evidence="15">7.1.1.9</ecNumber>
    </recommendedName>
</protein>
<dbReference type="InterPro" id="IPR036257">
    <property type="entry name" value="Cyt_c_oxidase_su2_TM_sf"/>
</dbReference>
<keyword evidence="10 15" id="KW-0186">Copper</keyword>
<keyword evidence="20" id="KW-1185">Reference proteome</keyword>
<feature type="transmembrane region" description="Helical" evidence="16">
    <location>
        <begin position="92"/>
        <end position="111"/>
    </location>
</feature>
<evidence type="ECO:0000256" key="12">
    <source>
        <dbReference type="ARBA" id="ARBA00024688"/>
    </source>
</evidence>
<keyword evidence="6 15" id="KW-0479">Metal-binding</keyword>
<comment type="subcellular location">
    <subcellularLocation>
        <location evidence="14">Cell membrane</location>
        <topology evidence="14">Multi-pass membrane protein</topology>
    </subcellularLocation>
    <subcellularLocation>
        <location evidence="1">Membrane</location>
        <topology evidence="1">Multi-pass membrane protein</topology>
    </subcellularLocation>
</comment>
<evidence type="ECO:0000256" key="9">
    <source>
        <dbReference type="ARBA" id="ARBA00022989"/>
    </source>
</evidence>
<keyword evidence="3 14" id="KW-0813">Transport</keyword>
<evidence type="ECO:0000259" key="18">
    <source>
        <dbReference type="PROSITE" id="PS50999"/>
    </source>
</evidence>
<keyword evidence="11 16" id="KW-0472">Membrane</keyword>
<dbReference type="PANTHER" id="PTHR22888:SF9">
    <property type="entry name" value="CYTOCHROME C OXIDASE SUBUNIT 2"/>
    <property type="match status" value="1"/>
</dbReference>
<accession>A0A5B8U6H4</accession>
<dbReference type="Gene3D" id="2.60.40.420">
    <property type="entry name" value="Cupredoxins - blue copper proteins"/>
    <property type="match status" value="1"/>
</dbReference>
<evidence type="ECO:0000256" key="16">
    <source>
        <dbReference type="SAM" id="Phobius"/>
    </source>
</evidence>
<dbReference type="SUPFAM" id="SSF49503">
    <property type="entry name" value="Cupredoxins"/>
    <property type="match status" value="1"/>
</dbReference>
<dbReference type="InterPro" id="IPR002429">
    <property type="entry name" value="CcO_II-like_C"/>
</dbReference>